<dbReference type="RefSeq" id="WP_175227964.1">
    <property type="nucleotide sequence ID" value="NZ_CADIKH010000016.1"/>
</dbReference>
<evidence type="ECO:0000259" key="14">
    <source>
        <dbReference type="PROSITE" id="PS50109"/>
    </source>
</evidence>
<accession>A0A6J5E4Q4</accession>
<dbReference type="InterPro" id="IPR013656">
    <property type="entry name" value="PAS_4"/>
</dbReference>
<reference evidence="17 18" key="1">
    <citation type="submission" date="2020-04" db="EMBL/GenBank/DDBJ databases">
        <authorList>
            <person name="De Canck E."/>
        </authorList>
    </citation>
    <scope>NUCLEOTIDE SEQUENCE [LARGE SCALE GENOMIC DNA]</scope>
    <source>
        <strain evidence="17 18">LMG 29542</strain>
    </source>
</reference>
<keyword evidence="7" id="KW-0547">Nucleotide-binding</keyword>
<dbReference type="SMART" id="SM00388">
    <property type="entry name" value="HisKA"/>
    <property type="match status" value="1"/>
</dbReference>
<dbReference type="Gene3D" id="3.30.450.20">
    <property type="entry name" value="PAS domain"/>
    <property type="match status" value="2"/>
</dbReference>
<evidence type="ECO:0000256" key="3">
    <source>
        <dbReference type="ARBA" id="ARBA00012438"/>
    </source>
</evidence>
<organism evidence="17 18">
    <name type="scientific">Paraburkholderia humisilvae</name>
    <dbReference type="NCBI Taxonomy" id="627669"/>
    <lineage>
        <taxon>Bacteria</taxon>
        <taxon>Pseudomonadati</taxon>
        <taxon>Pseudomonadota</taxon>
        <taxon>Betaproteobacteria</taxon>
        <taxon>Burkholderiales</taxon>
        <taxon>Burkholderiaceae</taxon>
        <taxon>Paraburkholderia</taxon>
    </lineage>
</organism>
<feature type="domain" description="PAC" evidence="16">
    <location>
        <begin position="210"/>
        <end position="264"/>
    </location>
</feature>
<comment type="catalytic activity">
    <reaction evidence="1">
        <text>ATP + protein L-histidine = ADP + protein N-phospho-L-histidine.</text>
        <dbReference type="EC" id="2.7.13.3"/>
    </reaction>
</comment>
<dbReference type="InterPro" id="IPR036890">
    <property type="entry name" value="HATPase_C_sf"/>
</dbReference>
<dbReference type="PRINTS" id="PR00344">
    <property type="entry name" value="BCTRLSENSOR"/>
</dbReference>
<dbReference type="PROSITE" id="PS50109">
    <property type="entry name" value="HIS_KIN"/>
    <property type="match status" value="1"/>
</dbReference>
<dbReference type="Proteomes" id="UP000494363">
    <property type="component" value="Unassembled WGS sequence"/>
</dbReference>
<name>A0A6J5E4Q4_9BURK</name>
<gene>
    <name evidence="17" type="primary">sasA_17</name>
    <name evidence="17" type="ORF">LMG29542_03796</name>
</gene>
<dbReference type="InterPro" id="IPR003594">
    <property type="entry name" value="HATPase_dom"/>
</dbReference>
<dbReference type="FunFam" id="3.30.450.20:FF:000088">
    <property type="entry name" value="Sensory transduction histidine kinase"/>
    <property type="match status" value="1"/>
</dbReference>
<dbReference type="InterPro" id="IPR005467">
    <property type="entry name" value="His_kinase_dom"/>
</dbReference>
<feature type="domain" description="Histidine kinase" evidence="14">
    <location>
        <begin position="411"/>
        <end position="627"/>
    </location>
</feature>
<dbReference type="InterPro" id="IPR004358">
    <property type="entry name" value="Sig_transdc_His_kin-like_C"/>
</dbReference>
<evidence type="ECO:0000256" key="1">
    <source>
        <dbReference type="ARBA" id="ARBA00000085"/>
    </source>
</evidence>
<dbReference type="InterPro" id="IPR003661">
    <property type="entry name" value="HisK_dim/P_dom"/>
</dbReference>
<feature type="transmembrane region" description="Helical" evidence="13">
    <location>
        <begin position="37"/>
        <end position="55"/>
    </location>
</feature>
<dbReference type="InterPro" id="IPR025201">
    <property type="entry name" value="KdpD_TM"/>
</dbReference>
<feature type="transmembrane region" description="Helical" evidence="13">
    <location>
        <begin position="67"/>
        <end position="94"/>
    </location>
</feature>
<feature type="domain" description="PAC" evidence="16">
    <location>
        <begin position="340"/>
        <end position="391"/>
    </location>
</feature>
<dbReference type="CDD" id="cd00082">
    <property type="entry name" value="HisKA"/>
    <property type="match status" value="1"/>
</dbReference>
<dbReference type="EC" id="2.7.13.3" evidence="3"/>
<dbReference type="PROSITE" id="PS50112">
    <property type="entry name" value="PAS"/>
    <property type="match status" value="1"/>
</dbReference>
<dbReference type="SMART" id="SM00086">
    <property type="entry name" value="PAC"/>
    <property type="match status" value="2"/>
</dbReference>
<evidence type="ECO:0000256" key="13">
    <source>
        <dbReference type="SAM" id="Phobius"/>
    </source>
</evidence>
<dbReference type="NCBIfam" id="TIGR00229">
    <property type="entry name" value="sensory_box"/>
    <property type="match status" value="1"/>
</dbReference>
<dbReference type="PANTHER" id="PTHR43065">
    <property type="entry name" value="SENSOR HISTIDINE KINASE"/>
    <property type="match status" value="1"/>
</dbReference>
<dbReference type="EMBL" id="CADIKH010000016">
    <property type="protein sequence ID" value="CAB3760256.1"/>
    <property type="molecule type" value="Genomic_DNA"/>
</dbReference>
<dbReference type="Gene3D" id="1.10.287.130">
    <property type="match status" value="1"/>
</dbReference>
<dbReference type="InterPro" id="IPR038318">
    <property type="entry name" value="KdpD_sf"/>
</dbReference>
<dbReference type="Pfam" id="PF02518">
    <property type="entry name" value="HATPase_c"/>
    <property type="match status" value="1"/>
</dbReference>
<dbReference type="SUPFAM" id="SSF55874">
    <property type="entry name" value="ATPase domain of HSP90 chaperone/DNA topoisomerase II/histidine kinase"/>
    <property type="match status" value="1"/>
</dbReference>
<dbReference type="GO" id="GO:0016020">
    <property type="term" value="C:membrane"/>
    <property type="evidence" value="ECO:0007669"/>
    <property type="project" value="UniProtKB-SubCell"/>
</dbReference>
<keyword evidence="10 13" id="KW-1133">Transmembrane helix</keyword>
<keyword evidence="5 17" id="KW-0808">Transferase</keyword>
<dbReference type="InterPro" id="IPR000014">
    <property type="entry name" value="PAS"/>
</dbReference>
<dbReference type="InterPro" id="IPR035965">
    <property type="entry name" value="PAS-like_dom_sf"/>
</dbReference>
<dbReference type="Pfam" id="PF00512">
    <property type="entry name" value="HisKA"/>
    <property type="match status" value="1"/>
</dbReference>
<dbReference type="Gene3D" id="2.10.70.100">
    <property type="match status" value="1"/>
</dbReference>
<dbReference type="GO" id="GO:0005524">
    <property type="term" value="F:ATP binding"/>
    <property type="evidence" value="ECO:0007669"/>
    <property type="project" value="UniProtKB-KW"/>
</dbReference>
<dbReference type="InterPro" id="IPR013655">
    <property type="entry name" value="PAS_fold_3"/>
</dbReference>
<dbReference type="InterPro" id="IPR001610">
    <property type="entry name" value="PAC"/>
</dbReference>
<evidence type="ECO:0000259" key="16">
    <source>
        <dbReference type="PROSITE" id="PS50113"/>
    </source>
</evidence>
<keyword evidence="8 17" id="KW-0418">Kinase</keyword>
<dbReference type="SUPFAM" id="SSF47384">
    <property type="entry name" value="Homodimeric domain of signal transducing histidine kinase"/>
    <property type="match status" value="1"/>
</dbReference>
<dbReference type="Gene3D" id="1.20.120.620">
    <property type="entry name" value="Backbone structure of the membrane domain of e. Coli histidine kinase receptor kdpd"/>
    <property type="match status" value="1"/>
</dbReference>
<dbReference type="InterPro" id="IPR036097">
    <property type="entry name" value="HisK_dim/P_sf"/>
</dbReference>
<keyword evidence="9" id="KW-0067">ATP-binding</keyword>
<evidence type="ECO:0000313" key="18">
    <source>
        <dbReference type="Proteomes" id="UP000494363"/>
    </source>
</evidence>
<dbReference type="PANTHER" id="PTHR43065:SF10">
    <property type="entry name" value="PEROXIDE STRESS-ACTIVATED HISTIDINE KINASE MAK3"/>
    <property type="match status" value="1"/>
</dbReference>
<feature type="domain" description="PAS" evidence="15">
    <location>
        <begin position="140"/>
        <end position="185"/>
    </location>
</feature>
<keyword evidence="6 13" id="KW-0812">Transmembrane</keyword>
<evidence type="ECO:0000256" key="5">
    <source>
        <dbReference type="ARBA" id="ARBA00022679"/>
    </source>
</evidence>
<evidence type="ECO:0000256" key="7">
    <source>
        <dbReference type="ARBA" id="ARBA00022741"/>
    </source>
</evidence>
<protein>
    <recommendedName>
        <fullName evidence="3">histidine kinase</fullName>
        <ecNumber evidence="3">2.7.13.3</ecNumber>
    </recommendedName>
</protein>
<evidence type="ECO:0000259" key="15">
    <source>
        <dbReference type="PROSITE" id="PS50112"/>
    </source>
</evidence>
<dbReference type="Gene3D" id="3.30.565.10">
    <property type="entry name" value="Histidine kinase-like ATPase, C-terminal domain"/>
    <property type="match status" value="1"/>
</dbReference>
<dbReference type="SMART" id="SM00091">
    <property type="entry name" value="PAS"/>
    <property type="match status" value="2"/>
</dbReference>
<dbReference type="GO" id="GO:0000155">
    <property type="term" value="F:phosphorelay sensor kinase activity"/>
    <property type="evidence" value="ECO:0007669"/>
    <property type="project" value="InterPro"/>
</dbReference>
<evidence type="ECO:0000256" key="4">
    <source>
        <dbReference type="ARBA" id="ARBA00022553"/>
    </source>
</evidence>
<evidence type="ECO:0000256" key="11">
    <source>
        <dbReference type="ARBA" id="ARBA00023012"/>
    </source>
</evidence>
<keyword evidence="11" id="KW-0902">Two-component regulatory system</keyword>
<dbReference type="Pfam" id="PF08448">
    <property type="entry name" value="PAS_4"/>
    <property type="match status" value="1"/>
</dbReference>
<evidence type="ECO:0000256" key="12">
    <source>
        <dbReference type="ARBA" id="ARBA00023136"/>
    </source>
</evidence>
<keyword evidence="12 13" id="KW-0472">Membrane</keyword>
<evidence type="ECO:0000256" key="10">
    <source>
        <dbReference type="ARBA" id="ARBA00022989"/>
    </source>
</evidence>
<dbReference type="Pfam" id="PF13493">
    <property type="entry name" value="DUF4118"/>
    <property type="match status" value="1"/>
</dbReference>
<comment type="subcellular location">
    <subcellularLocation>
        <location evidence="2">Membrane</location>
        <topology evidence="2">Multi-pass membrane protein</topology>
    </subcellularLocation>
</comment>
<evidence type="ECO:0000256" key="6">
    <source>
        <dbReference type="ARBA" id="ARBA00022692"/>
    </source>
</evidence>
<proteinExistence type="predicted"/>
<sequence>MIPLFQASHRDHRWWEAWARWMRADLAHPSDFLRRLALGWAGGTIALGVIGLVCYKLGLDAVAAESIFLIAIVLISLVGSFTMSIGLCIVAVLYIDFFFIKPTLTFDIQYKQDIPALLTFSIASLAITGLVRHVRMLGETQIEQARLLDLTHDTVIVRDMDGVILFWNFGAEEMYGWRKREAIGKIIHTLLKTRFPVSLDDATDTLLRTGRWEGELIHTRCDGTELVIASRWSLQRNGNGRALATLETGNDVTARKQAEQALRRSQATYLAEAQRLSRTGSFGWNVWSGEVVWSEQTFRIFEFDPHVVPTLELVLQRVHPEDVERFRNTIGDASTHKQDFDFEFRLVLPDGAIKYLHVVAHVMKDEPERLHYAGAVMDVTEARQAEQQLHHAQSELARVTRVTTLGELSASIAHEVGQPLAAIVTSGEACLRWLERQPPEPDEVRAGVMRMVGEGRRATEIVRRIRTLARKDTGQKVPLGLNDVVNDVISLTQREVLSHQVPLRVRLAPLLPPVLGDRVQLQQVLINLVMNGIQAMDGVTGWARELSIETGLTPDGNVRLTVRDCGTGIDPHHAERLFDAFFSTKPHGMGMGLSICRSIIDSHGGKIKVFNNEAHGATFQCVLPPLAKEAA</sequence>
<evidence type="ECO:0000256" key="2">
    <source>
        <dbReference type="ARBA" id="ARBA00004141"/>
    </source>
</evidence>
<keyword evidence="18" id="KW-1185">Reference proteome</keyword>
<evidence type="ECO:0000256" key="8">
    <source>
        <dbReference type="ARBA" id="ARBA00022777"/>
    </source>
</evidence>
<dbReference type="CDD" id="cd00130">
    <property type="entry name" value="PAS"/>
    <property type="match status" value="2"/>
</dbReference>
<keyword evidence="4" id="KW-0597">Phosphoprotein</keyword>
<dbReference type="PROSITE" id="PS50113">
    <property type="entry name" value="PAC"/>
    <property type="match status" value="2"/>
</dbReference>
<evidence type="ECO:0000313" key="17">
    <source>
        <dbReference type="EMBL" id="CAB3760256.1"/>
    </source>
</evidence>
<dbReference type="AlphaFoldDB" id="A0A6J5E4Q4"/>
<dbReference type="SMART" id="SM00387">
    <property type="entry name" value="HATPase_c"/>
    <property type="match status" value="1"/>
</dbReference>
<dbReference type="Pfam" id="PF08447">
    <property type="entry name" value="PAS_3"/>
    <property type="match status" value="1"/>
</dbReference>
<evidence type="ECO:0000256" key="9">
    <source>
        <dbReference type="ARBA" id="ARBA00022840"/>
    </source>
</evidence>
<dbReference type="InterPro" id="IPR000700">
    <property type="entry name" value="PAS-assoc_C"/>
</dbReference>
<dbReference type="SUPFAM" id="SSF55785">
    <property type="entry name" value="PYP-like sensor domain (PAS domain)"/>
    <property type="match status" value="2"/>
</dbReference>